<dbReference type="CDD" id="cd05374">
    <property type="entry name" value="17beta-HSD-like_SDR_c"/>
    <property type="match status" value="1"/>
</dbReference>
<dbReference type="PRINTS" id="PR00081">
    <property type="entry name" value="GDHRDH"/>
</dbReference>
<evidence type="ECO:0000313" key="5">
    <source>
        <dbReference type="Proteomes" id="UP000255192"/>
    </source>
</evidence>
<evidence type="ECO:0000256" key="2">
    <source>
        <dbReference type="ARBA" id="ARBA00023002"/>
    </source>
</evidence>
<dbReference type="InterPro" id="IPR036291">
    <property type="entry name" value="NAD(P)-bd_dom_sf"/>
</dbReference>
<dbReference type="AlphaFoldDB" id="A0A378B2F6"/>
<dbReference type="Pfam" id="PF00106">
    <property type="entry name" value="adh_short"/>
    <property type="match status" value="1"/>
</dbReference>
<proteinExistence type="inferred from homology"/>
<dbReference type="PANTHER" id="PTHR43976:SF16">
    <property type="entry name" value="SHORT-CHAIN DEHYDROGENASE_REDUCTASE FAMILY PROTEIN"/>
    <property type="match status" value="1"/>
</dbReference>
<comment type="similarity">
    <text evidence="1 3">Belongs to the short-chain dehydrogenases/reductases (SDR) family.</text>
</comment>
<dbReference type="InterPro" id="IPR020904">
    <property type="entry name" value="Sc_DH/Rdtase_CS"/>
</dbReference>
<organism evidence="4 5">
    <name type="scientific">Klebsiella pneumoniae</name>
    <dbReference type="NCBI Taxonomy" id="573"/>
    <lineage>
        <taxon>Bacteria</taxon>
        <taxon>Pseudomonadati</taxon>
        <taxon>Pseudomonadota</taxon>
        <taxon>Gammaproteobacteria</taxon>
        <taxon>Enterobacterales</taxon>
        <taxon>Enterobacteriaceae</taxon>
        <taxon>Klebsiella/Raoultella group</taxon>
        <taxon>Klebsiella</taxon>
        <taxon>Klebsiella pneumoniae complex</taxon>
    </lineage>
</organism>
<evidence type="ECO:0000313" key="4">
    <source>
        <dbReference type="EMBL" id="STV27453.1"/>
    </source>
</evidence>
<dbReference type="SUPFAM" id="SSF51735">
    <property type="entry name" value="NAD(P)-binding Rossmann-fold domains"/>
    <property type="match status" value="1"/>
</dbReference>
<evidence type="ECO:0000256" key="1">
    <source>
        <dbReference type="ARBA" id="ARBA00006484"/>
    </source>
</evidence>
<dbReference type="PROSITE" id="PS00061">
    <property type="entry name" value="ADH_SHORT"/>
    <property type="match status" value="1"/>
</dbReference>
<keyword evidence="2 4" id="KW-0560">Oxidoreductase</keyword>
<sequence length="290" mass="32065">MQTIMITGCSSGFGLETARYFLEQGWKVIATMRAPQEGVLPASDRLRLVRLDVTSAQSIAEAIAEVGEIDVLVNNAGVGMLNALEGAPREAIANLFATNTLGTIAMTQAVIPRFRERRSGTIVNITSAVTLQPMPLLAVYTASKAAVNAFTESLALELRAFNIRVGLILPGRAPQTRFGENARRTMGQLPESYAALGQQIFDSMQDNASVTQATDVAQAVWRMVHDPDALRGCRQGKTPWRWRRPVIALSEGNMRDLSVRRWVRKLPLRFMVGEYYLCQDRLDNMSCYTI</sequence>
<dbReference type="InterPro" id="IPR002347">
    <property type="entry name" value="SDR_fam"/>
</dbReference>
<accession>A0A378B2F6</accession>
<evidence type="ECO:0000256" key="3">
    <source>
        <dbReference type="RuleBase" id="RU000363"/>
    </source>
</evidence>
<dbReference type="PANTHER" id="PTHR43976">
    <property type="entry name" value="SHORT CHAIN DEHYDROGENASE"/>
    <property type="match status" value="1"/>
</dbReference>
<dbReference type="EMBL" id="UGMD01000002">
    <property type="protein sequence ID" value="STV27453.1"/>
    <property type="molecule type" value="Genomic_DNA"/>
</dbReference>
<dbReference type="EC" id="1.1.1.-" evidence="4"/>
<protein>
    <submittedName>
        <fullName evidence="4">Dehydrogenase</fullName>
        <ecNumber evidence="4">1.1.1.-</ecNumber>
    </submittedName>
</protein>
<dbReference type="PRINTS" id="PR00080">
    <property type="entry name" value="SDRFAMILY"/>
</dbReference>
<gene>
    <name evidence="4" type="primary">ydfG_1</name>
    <name evidence="4" type="ORF">NCTC204_05097</name>
</gene>
<dbReference type="InterPro" id="IPR051911">
    <property type="entry name" value="SDR_oxidoreductase"/>
</dbReference>
<reference evidence="4 5" key="1">
    <citation type="submission" date="2018-06" db="EMBL/GenBank/DDBJ databases">
        <authorList>
            <consortium name="Pathogen Informatics"/>
            <person name="Doyle S."/>
        </authorList>
    </citation>
    <scope>NUCLEOTIDE SEQUENCE [LARGE SCALE GENOMIC DNA]</scope>
    <source>
        <strain evidence="4 5">NCTC204</strain>
    </source>
</reference>
<dbReference type="Proteomes" id="UP000255192">
    <property type="component" value="Unassembled WGS sequence"/>
</dbReference>
<dbReference type="GO" id="GO:0016491">
    <property type="term" value="F:oxidoreductase activity"/>
    <property type="evidence" value="ECO:0007669"/>
    <property type="project" value="UniProtKB-KW"/>
</dbReference>
<dbReference type="Gene3D" id="3.40.50.720">
    <property type="entry name" value="NAD(P)-binding Rossmann-like Domain"/>
    <property type="match status" value="1"/>
</dbReference>
<name>A0A378B2F6_KLEPN</name>